<dbReference type="Gene3D" id="3.30.70.1440">
    <property type="entry name" value="Multidrug efflux transporter AcrB pore domain"/>
    <property type="match status" value="1"/>
</dbReference>
<accession>A0ABV6G4A2</accession>
<dbReference type="Gene3D" id="3.30.2090.10">
    <property type="entry name" value="Multidrug efflux transporter AcrB TolC docking domain, DN and DC subdomains"/>
    <property type="match status" value="2"/>
</dbReference>
<comment type="subcellular location">
    <subcellularLocation>
        <location evidence="1 9">Cell inner membrane</location>
        <topology evidence="1 9">Multi-pass membrane protein</topology>
    </subcellularLocation>
</comment>
<protein>
    <recommendedName>
        <fullName evidence="9">Efflux pump membrane transporter</fullName>
    </recommendedName>
</protein>
<dbReference type="RefSeq" id="WP_019950355.1">
    <property type="nucleotide sequence ID" value="NZ_JBHLVX010000042.1"/>
</dbReference>
<proteinExistence type="inferred from homology"/>
<keyword evidence="6 9" id="KW-0812">Transmembrane</keyword>
<feature type="transmembrane region" description="Helical" evidence="9">
    <location>
        <begin position="442"/>
        <end position="462"/>
    </location>
</feature>
<feature type="transmembrane region" description="Helical" evidence="9">
    <location>
        <begin position="12"/>
        <end position="33"/>
    </location>
</feature>
<feature type="transmembrane region" description="Helical" evidence="9">
    <location>
        <begin position="395"/>
        <end position="416"/>
    </location>
</feature>
<keyword evidence="12" id="KW-1185">Reference proteome</keyword>
<reference evidence="11 12" key="1">
    <citation type="submission" date="2024-09" db="EMBL/GenBank/DDBJ databases">
        <authorList>
            <person name="Sun Q."/>
            <person name="Mori K."/>
        </authorList>
    </citation>
    <scope>NUCLEOTIDE SEQUENCE [LARGE SCALE GENOMIC DNA]</scope>
    <source>
        <strain evidence="11 12">CCM 7415</strain>
    </source>
</reference>
<feature type="transmembrane region" description="Helical" evidence="9">
    <location>
        <begin position="978"/>
        <end position="998"/>
    </location>
</feature>
<feature type="region of interest" description="Disordered" evidence="10">
    <location>
        <begin position="1049"/>
        <end position="1079"/>
    </location>
</feature>
<feature type="compositionally biased region" description="Low complexity" evidence="10">
    <location>
        <begin position="1057"/>
        <end position="1079"/>
    </location>
</feature>
<feature type="transmembrane region" description="Helical" evidence="9">
    <location>
        <begin position="901"/>
        <end position="923"/>
    </location>
</feature>
<feature type="transmembrane region" description="Helical" evidence="9">
    <location>
        <begin position="929"/>
        <end position="950"/>
    </location>
</feature>
<feature type="transmembrane region" description="Helical" evidence="9">
    <location>
        <begin position="876"/>
        <end position="894"/>
    </location>
</feature>
<dbReference type="EMBL" id="JBHLVX010000042">
    <property type="protein sequence ID" value="MFC0268485.1"/>
    <property type="molecule type" value="Genomic_DNA"/>
</dbReference>
<dbReference type="Gene3D" id="3.30.70.1320">
    <property type="entry name" value="Multidrug efflux transporter AcrB pore domain like"/>
    <property type="match status" value="1"/>
</dbReference>
<dbReference type="NCBIfam" id="NF000282">
    <property type="entry name" value="RND_permease_1"/>
    <property type="match status" value="1"/>
</dbReference>
<feature type="transmembrane region" description="Helical" evidence="9">
    <location>
        <begin position="369"/>
        <end position="389"/>
    </location>
</feature>
<dbReference type="Gene3D" id="3.30.70.1430">
    <property type="entry name" value="Multidrug efflux transporter AcrB pore domain"/>
    <property type="match status" value="2"/>
</dbReference>
<dbReference type="Pfam" id="PF00873">
    <property type="entry name" value="ACR_tran"/>
    <property type="match status" value="1"/>
</dbReference>
<dbReference type="SUPFAM" id="SSF82714">
    <property type="entry name" value="Multidrug efflux transporter AcrB TolC docking domain, DN and DC subdomains"/>
    <property type="match status" value="2"/>
</dbReference>
<keyword evidence="4" id="KW-1003">Cell membrane</keyword>
<gene>
    <name evidence="11" type="ORF">ACFFHW_10910</name>
</gene>
<dbReference type="InterPro" id="IPR027463">
    <property type="entry name" value="AcrB_DN_DC_subdom"/>
</dbReference>
<name>A0ABV6G4A2_9GAMM</name>
<dbReference type="PANTHER" id="PTHR32063:SF13">
    <property type="entry name" value="MULTIDRUG EFFLUX PUMP SUBUNIT ACRB-RELATED"/>
    <property type="match status" value="1"/>
</dbReference>
<evidence type="ECO:0000256" key="5">
    <source>
        <dbReference type="ARBA" id="ARBA00022519"/>
    </source>
</evidence>
<comment type="caution">
    <text evidence="11">The sequence shown here is derived from an EMBL/GenBank/DDBJ whole genome shotgun (WGS) entry which is preliminary data.</text>
</comment>
<feature type="transmembrane region" description="Helical" evidence="9">
    <location>
        <begin position="345"/>
        <end position="362"/>
    </location>
</feature>
<comment type="similarity">
    <text evidence="2 9">Belongs to the resistance-nodulation-cell division (RND) (TC 2.A.6) family.</text>
</comment>
<keyword evidence="8 9" id="KW-0472">Membrane</keyword>
<dbReference type="PRINTS" id="PR00702">
    <property type="entry name" value="ACRIFLAVINRP"/>
</dbReference>
<keyword evidence="7 9" id="KW-1133">Transmembrane helix</keyword>
<dbReference type="InterPro" id="IPR001036">
    <property type="entry name" value="Acrflvin-R"/>
</dbReference>
<dbReference type="SUPFAM" id="SSF82693">
    <property type="entry name" value="Multidrug efflux transporter AcrB pore domain, PN1, PN2, PC1 and PC2 subdomains"/>
    <property type="match status" value="4"/>
</dbReference>
<evidence type="ECO:0000256" key="8">
    <source>
        <dbReference type="ARBA" id="ARBA00023136"/>
    </source>
</evidence>
<feature type="transmembrane region" description="Helical" evidence="9">
    <location>
        <begin position="533"/>
        <end position="563"/>
    </location>
</feature>
<keyword evidence="3 9" id="KW-0813">Transport</keyword>
<evidence type="ECO:0000256" key="1">
    <source>
        <dbReference type="ARBA" id="ARBA00004429"/>
    </source>
</evidence>
<evidence type="ECO:0000313" key="12">
    <source>
        <dbReference type="Proteomes" id="UP001589814"/>
    </source>
</evidence>
<dbReference type="Proteomes" id="UP001589814">
    <property type="component" value="Unassembled WGS sequence"/>
</dbReference>
<dbReference type="NCBIfam" id="TIGR00915">
    <property type="entry name" value="2A0602"/>
    <property type="match status" value="1"/>
</dbReference>
<dbReference type="Gene3D" id="1.20.1640.10">
    <property type="entry name" value="Multidrug efflux transporter AcrB transmembrane domain"/>
    <property type="match status" value="2"/>
</dbReference>
<evidence type="ECO:0000256" key="9">
    <source>
        <dbReference type="RuleBase" id="RU364070"/>
    </source>
</evidence>
<evidence type="ECO:0000313" key="11">
    <source>
        <dbReference type="EMBL" id="MFC0268485.1"/>
    </source>
</evidence>
<evidence type="ECO:0000256" key="4">
    <source>
        <dbReference type="ARBA" id="ARBA00022475"/>
    </source>
</evidence>
<evidence type="ECO:0000256" key="7">
    <source>
        <dbReference type="ARBA" id="ARBA00022989"/>
    </source>
</evidence>
<evidence type="ECO:0000256" key="6">
    <source>
        <dbReference type="ARBA" id="ARBA00022692"/>
    </source>
</evidence>
<feature type="transmembrane region" description="Helical" evidence="9">
    <location>
        <begin position="1010"/>
        <end position="1032"/>
    </location>
</feature>
<sequence>MNISSFFIRRPIFATVLSIIITLVGVMSLRGLAVEQYPQVVPPTVSVSATFPGASAETLSNTVAAPLATEINGVQDMIYLNATSSDSGQMSMSVYFNIGTDPDQATIDVNNRVQRALSQLPSPVQAQGVTVEQQSSSVLMFLALLSPNGEYDRLYLNNYANINIIDELRRLPGVGGAQVLGNQQFAMRVWLDPDKLSQYDLTPAEVSAAIQAQNTVVSAGKLGAEPQRDAGAYTYTVTTQGRMQSVDDFRNIILRTDDTGASLHLADVARVELGASSYGVIGRTNGNPIAPIAIYQQPGANALQVATEVKARLAELKQRFPEGIDYVIPYDTTLFIDASIQSVEHTFLEALLLVVAIVFIFLQNWRSTLVAMSVVPISVVGTFAGMYLLGFSINLLTLFGLILAIGIVVDDAIVVIENIERILEEEPETPPLKAAFQAMKEVTGPVLATSFIMAAVFIPVAFLSGISGQMYRQFAITIAISVGISALVALSFTPAIAALFIKRQKEESQPRWLRIIKKPFVWFNKGFDKVASVFMACVGFLIRHFFITMALFAGCCVASWWLYSQLSEGLIPTTDQGIVIAAVSLPNAASLERTDAYMQQLSQQMEQIDAVEYATAVPGFDLVSGSANTARGTMFVSMKPWSQRSMTANELIGRVMQAGAQIPGGRAMAFNLPPIIGLSPTGGLSGYLQSLQGASTQELYQASMKLMQAANQDPAIAQAFTTFDATVPIYHIEVDRQKARSLGVDLGDLNTTLSSTFGNSFVNFFTRQSRSFQVYLQSEDVFRDGPDDLSRVFVRGGSGERIPLSALVTMTREQAPSTVDRYNVYPASQFQIGAAPGYSNVQAMQAIERIIAEQLGTGYEMGWTGEAYQQQNVGNAATIAIVFGIVMVFLILAAQYESWTLPLAVVASVPFAFLGSVLAVWLRGFDTSVYLQIGLLVVAGLAAKNAILIVEFAQQQRREGLSIVDAAKHAALQRFRPIVMTSLAFIGGTLPLALASGASAASRHHIGTPVVGGMISITLLASMFVPATYVFIMQGSEWLARKLGMHKRHHDDDEQGDSGSRDNSGSGRSSNAGDDASQR</sequence>
<evidence type="ECO:0000256" key="3">
    <source>
        <dbReference type="ARBA" id="ARBA00022448"/>
    </source>
</evidence>
<dbReference type="InterPro" id="IPR004764">
    <property type="entry name" value="MdtF-like"/>
</dbReference>
<keyword evidence="5 9" id="KW-0997">Cell inner membrane</keyword>
<feature type="transmembrane region" description="Helical" evidence="9">
    <location>
        <begin position="474"/>
        <end position="501"/>
    </location>
</feature>
<evidence type="ECO:0000256" key="10">
    <source>
        <dbReference type="SAM" id="MobiDB-lite"/>
    </source>
</evidence>
<organism evidence="11 12">
    <name type="scientific">Kushneria aurantia</name>
    <dbReference type="NCBI Taxonomy" id="504092"/>
    <lineage>
        <taxon>Bacteria</taxon>
        <taxon>Pseudomonadati</taxon>
        <taxon>Pseudomonadota</taxon>
        <taxon>Gammaproteobacteria</taxon>
        <taxon>Oceanospirillales</taxon>
        <taxon>Halomonadaceae</taxon>
        <taxon>Kushneria</taxon>
    </lineage>
</organism>
<evidence type="ECO:0000256" key="2">
    <source>
        <dbReference type="ARBA" id="ARBA00010942"/>
    </source>
</evidence>
<dbReference type="SUPFAM" id="SSF82866">
    <property type="entry name" value="Multidrug efflux transporter AcrB transmembrane domain"/>
    <property type="match status" value="2"/>
</dbReference>
<dbReference type="PANTHER" id="PTHR32063">
    <property type="match status" value="1"/>
</dbReference>